<keyword evidence="1" id="KW-1133">Transmembrane helix</keyword>
<evidence type="ECO:0000313" key="3">
    <source>
        <dbReference type="Proteomes" id="UP001283361"/>
    </source>
</evidence>
<dbReference type="Proteomes" id="UP001283361">
    <property type="component" value="Unassembled WGS sequence"/>
</dbReference>
<name>A0AAE1A3V7_9GAST</name>
<keyword evidence="3" id="KW-1185">Reference proteome</keyword>
<feature type="transmembrane region" description="Helical" evidence="1">
    <location>
        <begin position="52"/>
        <end position="76"/>
    </location>
</feature>
<protein>
    <submittedName>
        <fullName evidence="2">Uncharacterized protein</fullName>
    </submittedName>
</protein>
<accession>A0AAE1A3V7</accession>
<dbReference type="AlphaFoldDB" id="A0AAE1A3V7"/>
<gene>
    <name evidence="2" type="ORF">RRG08_035910</name>
</gene>
<evidence type="ECO:0000256" key="1">
    <source>
        <dbReference type="SAM" id="Phobius"/>
    </source>
</evidence>
<comment type="caution">
    <text evidence="2">The sequence shown here is derived from an EMBL/GenBank/DDBJ whole genome shotgun (WGS) entry which is preliminary data.</text>
</comment>
<proteinExistence type="predicted"/>
<dbReference type="EMBL" id="JAWDGP010002811">
    <property type="protein sequence ID" value="KAK3779772.1"/>
    <property type="molecule type" value="Genomic_DNA"/>
</dbReference>
<organism evidence="2 3">
    <name type="scientific">Elysia crispata</name>
    <name type="common">lettuce slug</name>
    <dbReference type="NCBI Taxonomy" id="231223"/>
    <lineage>
        <taxon>Eukaryota</taxon>
        <taxon>Metazoa</taxon>
        <taxon>Spiralia</taxon>
        <taxon>Lophotrochozoa</taxon>
        <taxon>Mollusca</taxon>
        <taxon>Gastropoda</taxon>
        <taxon>Heterobranchia</taxon>
        <taxon>Euthyneura</taxon>
        <taxon>Panpulmonata</taxon>
        <taxon>Sacoglossa</taxon>
        <taxon>Placobranchoidea</taxon>
        <taxon>Plakobranchidae</taxon>
        <taxon>Elysia</taxon>
    </lineage>
</organism>
<reference evidence="2" key="1">
    <citation type="journal article" date="2023" name="G3 (Bethesda)">
        <title>A reference genome for the long-term kleptoplast-retaining sea slug Elysia crispata morphotype clarki.</title>
        <authorList>
            <person name="Eastman K.E."/>
            <person name="Pendleton A.L."/>
            <person name="Shaikh M.A."/>
            <person name="Suttiyut T."/>
            <person name="Ogas R."/>
            <person name="Tomko P."/>
            <person name="Gavelis G."/>
            <person name="Widhalm J.R."/>
            <person name="Wisecaver J.H."/>
        </authorList>
    </citation>
    <scope>NUCLEOTIDE SEQUENCE</scope>
    <source>
        <strain evidence="2">ECLA1</strain>
    </source>
</reference>
<keyword evidence="1" id="KW-0472">Membrane</keyword>
<sequence length="100" mass="11048">MKKSKKSVCKAGQGNITARLMHSWLPYRCTSVNLPGQLTSLIKPSLGENTSAALFFPLCLFLFSLIFFHLLIYHVLTSPSISISLPSPALDQNRRASGRL</sequence>
<evidence type="ECO:0000313" key="2">
    <source>
        <dbReference type="EMBL" id="KAK3779772.1"/>
    </source>
</evidence>
<keyword evidence="1" id="KW-0812">Transmembrane</keyword>